<feature type="region of interest" description="Disordered" evidence="1">
    <location>
        <begin position="25"/>
        <end position="53"/>
    </location>
</feature>
<dbReference type="InterPro" id="IPR005502">
    <property type="entry name" value="Ribosyl_crysJ1"/>
</dbReference>
<dbReference type="SUPFAM" id="SSF101478">
    <property type="entry name" value="ADP-ribosylglycohydrolase"/>
    <property type="match status" value="1"/>
</dbReference>
<gene>
    <name evidence="2" type="ORF">PCOR1329_LOCUS3782</name>
</gene>
<feature type="compositionally biased region" description="Low complexity" evidence="1">
    <location>
        <begin position="477"/>
        <end position="497"/>
    </location>
</feature>
<organism evidence="2 3">
    <name type="scientific">Prorocentrum cordatum</name>
    <dbReference type="NCBI Taxonomy" id="2364126"/>
    <lineage>
        <taxon>Eukaryota</taxon>
        <taxon>Sar</taxon>
        <taxon>Alveolata</taxon>
        <taxon>Dinophyceae</taxon>
        <taxon>Prorocentrales</taxon>
        <taxon>Prorocentraceae</taxon>
        <taxon>Prorocentrum</taxon>
    </lineage>
</organism>
<sequence length="627" mass="68232">MAKHAQPTLPCFLKLKVEPSAAPGSVVVKTEPGGGPGSGASSASSLGGSGPLSSDKAKYNKFNYRLKLCGDEYKDYYKKLVKSKDQAAIDTFVTDLIEMGANLPSDYLVRKRKVVEEKEHDDFVEWVPWAKAAEREGRECLLEMVQAGTVLSRKNPKLPADSKIEFPFNQQVKQQREVEHKKNKTIDERENATHEAVTSDGSEAFLKEFTHASIKANPVLKEGSGNPPTTAPVSVLSGASVAGSGTHPPDDPKVKVAIQAIRRSHNVWDRSLRDFAALVQKSKDHPNTQGCKFEKDLESISSQGDLIDKKLVSLEQKYMNTGTLDDDDIKLGAEQVSAIQDVVKQGNKRATALRPWFKAKQHLTCSQPSRWQCTKTLGNLVNNGWAVLHGPAIKAANTRKASGFFAQLAAQYLGHGSDFDKHIVSAARLLHEFYSIIYAAPVFVSDHDVGRLRSVCVDFGEAFMWRTASSPRAWPLSARRGSSSSSAPASARGTGPGSLAAAARRVLQQLCTDRLDWDPLAGPGELKGFSIFQSVDSWAKEELMRLAERDVRCQRAIGAMLGMAAADSVGGRLEFLPVGHKGSRFDPKTAKVIGEFNKFGLKPGQWTDDTSMGAARGLAMQEGVQTA</sequence>
<evidence type="ECO:0000313" key="3">
    <source>
        <dbReference type="Proteomes" id="UP001189429"/>
    </source>
</evidence>
<proteinExistence type="predicted"/>
<evidence type="ECO:0000256" key="1">
    <source>
        <dbReference type="SAM" id="MobiDB-lite"/>
    </source>
</evidence>
<feature type="region of interest" description="Disordered" evidence="1">
    <location>
        <begin position="218"/>
        <end position="252"/>
    </location>
</feature>
<feature type="compositionally biased region" description="Low complexity" evidence="1">
    <location>
        <begin position="231"/>
        <end position="245"/>
    </location>
</feature>
<feature type="compositionally biased region" description="Low complexity" evidence="1">
    <location>
        <begin position="39"/>
        <end position="53"/>
    </location>
</feature>
<name>A0ABN9PP66_9DINO</name>
<comment type="caution">
    <text evidence="2">The sequence shown here is derived from an EMBL/GenBank/DDBJ whole genome shotgun (WGS) entry which is preliminary data.</text>
</comment>
<dbReference type="Gene3D" id="1.10.4080.10">
    <property type="entry name" value="ADP-ribosylation/Crystallin J1"/>
    <property type="match status" value="1"/>
</dbReference>
<dbReference type="EMBL" id="CAUYUJ010000980">
    <property type="protein sequence ID" value="CAK0793493.1"/>
    <property type="molecule type" value="Genomic_DNA"/>
</dbReference>
<reference evidence="2" key="1">
    <citation type="submission" date="2023-10" db="EMBL/GenBank/DDBJ databases">
        <authorList>
            <person name="Chen Y."/>
            <person name="Shah S."/>
            <person name="Dougan E. K."/>
            <person name="Thang M."/>
            <person name="Chan C."/>
        </authorList>
    </citation>
    <scope>NUCLEOTIDE SEQUENCE [LARGE SCALE GENOMIC DNA]</scope>
</reference>
<evidence type="ECO:0000313" key="2">
    <source>
        <dbReference type="EMBL" id="CAK0793493.1"/>
    </source>
</evidence>
<accession>A0ABN9PP66</accession>
<keyword evidence="3" id="KW-1185">Reference proteome</keyword>
<dbReference type="Pfam" id="PF03747">
    <property type="entry name" value="ADP_ribosyl_GH"/>
    <property type="match status" value="1"/>
</dbReference>
<feature type="region of interest" description="Disordered" evidence="1">
    <location>
        <begin position="474"/>
        <end position="497"/>
    </location>
</feature>
<dbReference type="Proteomes" id="UP001189429">
    <property type="component" value="Unassembled WGS sequence"/>
</dbReference>
<protein>
    <submittedName>
        <fullName evidence="2">Uncharacterized protein</fullName>
    </submittedName>
</protein>
<dbReference type="InterPro" id="IPR036705">
    <property type="entry name" value="Ribosyl_crysJ1_sf"/>
</dbReference>